<sequence>MFADDPPSSGLFREVRGTAGEVQSKPPWLDIEQAALIAVNRIPYDDIPLALDHRTDPTDPRVMRSDFWSNPQHCEWRTVTPAFSAFVDALEL</sequence>
<dbReference type="RefSeq" id="WP_014176409.1">
    <property type="nucleotide sequence ID" value="NC_016582.1"/>
</dbReference>
<dbReference type="eggNOG" id="ENOG5031SQ7">
    <property type="taxonomic scope" value="Bacteria"/>
</dbReference>
<accession>D7CG27</accession>
<keyword evidence="2" id="KW-1185">Reference proteome</keyword>
<gene>
    <name evidence="1" type="ordered locus">SBI_03814</name>
</gene>
<dbReference type="HOGENOM" id="CLU_167530_0_0_11"/>
<dbReference type="EMBL" id="CP002047">
    <property type="protein sequence ID" value="ADI06935.1"/>
    <property type="molecule type" value="Genomic_DNA"/>
</dbReference>
<dbReference type="Proteomes" id="UP000000377">
    <property type="component" value="Chromosome"/>
</dbReference>
<proteinExistence type="predicted"/>
<dbReference type="KEGG" id="sbh:SBI_03814"/>
<name>D7CG27_STRBB</name>
<reference evidence="1 2" key="1">
    <citation type="journal article" date="2010" name="J. Bacteriol.">
        <title>Genome sequence of the milbemycin-producing bacterium Streptomyces bingchenggensis.</title>
        <authorList>
            <person name="Wang X.J."/>
            <person name="Yan Y.J."/>
            <person name="Zhang B."/>
            <person name="An J."/>
            <person name="Wang J.J."/>
            <person name="Tian J."/>
            <person name="Jiang L."/>
            <person name="Chen Y.H."/>
            <person name="Huang S.X."/>
            <person name="Yin M."/>
            <person name="Zhang J."/>
            <person name="Gao A.L."/>
            <person name="Liu C.X."/>
            <person name="Zhu Z.X."/>
            <person name="Xiang W.S."/>
        </authorList>
    </citation>
    <scope>NUCLEOTIDE SEQUENCE [LARGE SCALE GENOMIC DNA]</scope>
    <source>
        <strain evidence="1 2">BCW-1</strain>
    </source>
</reference>
<protein>
    <submittedName>
        <fullName evidence="1">Uncharacterized protein</fullName>
    </submittedName>
</protein>
<dbReference type="AlphaFoldDB" id="D7CG27"/>
<dbReference type="PATRIC" id="fig|749414.3.peg.3953"/>
<evidence type="ECO:0000313" key="2">
    <source>
        <dbReference type="Proteomes" id="UP000000377"/>
    </source>
</evidence>
<organism evidence="1 2">
    <name type="scientific">Streptomyces bingchenggensis (strain BCW-1)</name>
    <dbReference type="NCBI Taxonomy" id="749414"/>
    <lineage>
        <taxon>Bacteria</taxon>
        <taxon>Bacillati</taxon>
        <taxon>Actinomycetota</taxon>
        <taxon>Actinomycetes</taxon>
        <taxon>Kitasatosporales</taxon>
        <taxon>Streptomycetaceae</taxon>
        <taxon>Streptomyces</taxon>
    </lineage>
</organism>
<evidence type="ECO:0000313" key="1">
    <source>
        <dbReference type="EMBL" id="ADI06935.1"/>
    </source>
</evidence>